<gene>
    <name evidence="2" type="ORF">PIB30_067482</name>
</gene>
<name>A0ABU6WMJ9_9FABA</name>
<reference evidence="2 3" key="1">
    <citation type="journal article" date="2023" name="Plants (Basel)">
        <title>Bridging the Gap: Combining Genomics and Transcriptomics Approaches to Understand Stylosanthes scabra, an Orphan Legume from the Brazilian Caatinga.</title>
        <authorList>
            <person name="Ferreira-Neto J.R.C."/>
            <person name="da Silva M.D."/>
            <person name="Binneck E."/>
            <person name="de Melo N.F."/>
            <person name="da Silva R.H."/>
            <person name="de Melo A.L.T.M."/>
            <person name="Pandolfi V."/>
            <person name="Bustamante F.O."/>
            <person name="Brasileiro-Vidal A.C."/>
            <person name="Benko-Iseppon A.M."/>
        </authorList>
    </citation>
    <scope>NUCLEOTIDE SEQUENCE [LARGE SCALE GENOMIC DNA]</scope>
    <source>
        <tissue evidence="2">Leaves</tissue>
    </source>
</reference>
<organism evidence="2 3">
    <name type="scientific">Stylosanthes scabra</name>
    <dbReference type="NCBI Taxonomy" id="79078"/>
    <lineage>
        <taxon>Eukaryota</taxon>
        <taxon>Viridiplantae</taxon>
        <taxon>Streptophyta</taxon>
        <taxon>Embryophyta</taxon>
        <taxon>Tracheophyta</taxon>
        <taxon>Spermatophyta</taxon>
        <taxon>Magnoliopsida</taxon>
        <taxon>eudicotyledons</taxon>
        <taxon>Gunneridae</taxon>
        <taxon>Pentapetalae</taxon>
        <taxon>rosids</taxon>
        <taxon>fabids</taxon>
        <taxon>Fabales</taxon>
        <taxon>Fabaceae</taxon>
        <taxon>Papilionoideae</taxon>
        <taxon>50 kb inversion clade</taxon>
        <taxon>dalbergioids sensu lato</taxon>
        <taxon>Dalbergieae</taxon>
        <taxon>Pterocarpus clade</taxon>
        <taxon>Stylosanthes</taxon>
    </lineage>
</organism>
<protein>
    <submittedName>
        <fullName evidence="2">Uncharacterized protein</fullName>
    </submittedName>
</protein>
<sequence length="159" mass="17989">MQGNPELILFTTPRTAPSNGAVAGELNISNPNPDLLNFDSEIERTLRRARQVQRRIGFESSLRSQTENLATEETSVQSSYSDSKFDFEIPFFPTHARVLERNHEVTEEEEVKQSKVAWTEPQSNPGSKLGHVWTRLGQAPKRDPIKDVPRLPTLILSHV</sequence>
<evidence type="ECO:0000313" key="2">
    <source>
        <dbReference type="EMBL" id="MED6186522.1"/>
    </source>
</evidence>
<comment type="caution">
    <text evidence="2">The sequence shown here is derived from an EMBL/GenBank/DDBJ whole genome shotgun (WGS) entry which is preliminary data.</text>
</comment>
<accession>A0ABU6WMJ9</accession>
<dbReference type="Proteomes" id="UP001341840">
    <property type="component" value="Unassembled WGS sequence"/>
</dbReference>
<evidence type="ECO:0000313" key="3">
    <source>
        <dbReference type="Proteomes" id="UP001341840"/>
    </source>
</evidence>
<evidence type="ECO:0000256" key="1">
    <source>
        <dbReference type="SAM" id="MobiDB-lite"/>
    </source>
</evidence>
<feature type="region of interest" description="Disordered" evidence="1">
    <location>
        <begin position="110"/>
        <end position="131"/>
    </location>
</feature>
<dbReference type="EMBL" id="JASCZI010181948">
    <property type="protein sequence ID" value="MED6186522.1"/>
    <property type="molecule type" value="Genomic_DNA"/>
</dbReference>
<proteinExistence type="predicted"/>
<keyword evidence="3" id="KW-1185">Reference proteome</keyword>